<keyword evidence="1" id="KW-0175">Coiled coil</keyword>
<keyword evidence="3" id="KW-1185">Reference proteome</keyword>
<proteinExistence type="predicted"/>
<dbReference type="RefSeq" id="WP_156358769.1">
    <property type="nucleotide sequence ID" value="NZ_JAMXAX010000037.1"/>
</dbReference>
<comment type="caution">
    <text evidence="2">The sequence shown here is derived from an EMBL/GenBank/DDBJ whole genome shotgun (WGS) entry which is preliminary data.</text>
</comment>
<evidence type="ECO:0000313" key="3">
    <source>
        <dbReference type="Proteomes" id="UP001595693"/>
    </source>
</evidence>
<organism evidence="2 3">
    <name type="scientific">Acidovorax facilis</name>
    <dbReference type="NCBI Taxonomy" id="12917"/>
    <lineage>
        <taxon>Bacteria</taxon>
        <taxon>Pseudomonadati</taxon>
        <taxon>Pseudomonadota</taxon>
        <taxon>Betaproteobacteria</taxon>
        <taxon>Burkholderiales</taxon>
        <taxon>Comamonadaceae</taxon>
        <taxon>Acidovorax</taxon>
    </lineage>
</organism>
<dbReference type="EMBL" id="JBHSAJ010000042">
    <property type="protein sequence ID" value="MFC3935871.1"/>
    <property type="molecule type" value="Genomic_DNA"/>
</dbReference>
<feature type="coiled-coil region" evidence="1">
    <location>
        <begin position="20"/>
        <end position="54"/>
    </location>
</feature>
<evidence type="ECO:0000313" key="2">
    <source>
        <dbReference type="EMBL" id="MFC3935871.1"/>
    </source>
</evidence>
<accession>A0ABV8DC39</accession>
<evidence type="ECO:0000256" key="1">
    <source>
        <dbReference type="SAM" id="Coils"/>
    </source>
</evidence>
<dbReference type="Pfam" id="PF06412">
    <property type="entry name" value="TraD"/>
    <property type="match status" value="1"/>
</dbReference>
<dbReference type="Proteomes" id="UP001595693">
    <property type="component" value="Unassembled WGS sequence"/>
</dbReference>
<gene>
    <name evidence="2" type="ORF">ACFOW3_14735</name>
</gene>
<dbReference type="InterPro" id="IPR009444">
    <property type="entry name" value="Conjugal_tfr_TraD_a-type"/>
</dbReference>
<sequence length="138" mass="15464">MTTTQSADSTARDDPGTDTLARLRKREVMLLAQAQELQARAAHLMRVRDAHQNRLARKVDAHQKIILGALVQKAGLDWVLAGSQHSHRQNDDVSDTLASHLGDISLPYDRERILAALMWLAEVSKRQPNDVVSIPNWK</sequence>
<protein>
    <submittedName>
        <fullName evidence="2">Conjugal transfer protein TraD</fullName>
    </submittedName>
</protein>
<name>A0ABV8DC39_9BURK</name>
<reference evidence="3" key="1">
    <citation type="journal article" date="2019" name="Int. J. Syst. Evol. Microbiol.">
        <title>The Global Catalogue of Microorganisms (GCM) 10K type strain sequencing project: providing services to taxonomists for standard genome sequencing and annotation.</title>
        <authorList>
            <consortium name="The Broad Institute Genomics Platform"/>
            <consortium name="The Broad Institute Genome Sequencing Center for Infectious Disease"/>
            <person name="Wu L."/>
            <person name="Ma J."/>
        </authorList>
    </citation>
    <scope>NUCLEOTIDE SEQUENCE [LARGE SCALE GENOMIC DNA]</scope>
    <source>
        <strain evidence="3">CCUG 2113</strain>
    </source>
</reference>